<feature type="compositionally biased region" description="Polar residues" evidence="1">
    <location>
        <begin position="17"/>
        <end position="26"/>
    </location>
</feature>
<proteinExistence type="predicted"/>
<dbReference type="Proteomes" id="UP001142489">
    <property type="component" value="Unassembled WGS sequence"/>
</dbReference>
<comment type="caution">
    <text evidence="2">The sequence shown here is derived from an EMBL/GenBank/DDBJ whole genome shotgun (WGS) entry which is preliminary data.</text>
</comment>
<organism evidence="2 3">
    <name type="scientific">Phrynocephalus forsythii</name>
    <dbReference type="NCBI Taxonomy" id="171643"/>
    <lineage>
        <taxon>Eukaryota</taxon>
        <taxon>Metazoa</taxon>
        <taxon>Chordata</taxon>
        <taxon>Craniata</taxon>
        <taxon>Vertebrata</taxon>
        <taxon>Euteleostomi</taxon>
        <taxon>Lepidosauria</taxon>
        <taxon>Squamata</taxon>
        <taxon>Bifurcata</taxon>
        <taxon>Unidentata</taxon>
        <taxon>Episquamata</taxon>
        <taxon>Toxicofera</taxon>
        <taxon>Iguania</taxon>
        <taxon>Acrodonta</taxon>
        <taxon>Agamidae</taxon>
        <taxon>Agaminae</taxon>
        <taxon>Phrynocephalus</taxon>
    </lineage>
</organism>
<accession>A0A9Q0XSS5</accession>
<protein>
    <submittedName>
        <fullName evidence="2">Uncharacterized protein</fullName>
    </submittedName>
</protein>
<feature type="region of interest" description="Disordered" evidence="1">
    <location>
        <begin position="1"/>
        <end position="30"/>
    </location>
</feature>
<dbReference type="EMBL" id="JAPFRF010000008">
    <property type="protein sequence ID" value="KAJ7324410.1"/>
    <property type="molecule type" value="Genomic_DNA"/>
</dbReference>
<sequence length="248" mass="26872">MFCCQQRLPTEAERANNLGSKSQGESPQIMKAGSSEFRAPHLAAHGTEGKEGRANTLNFLVYLEPRLKEGGKRVVVICQAALPVEQDTAGARQQGEMYVVPTALLKLLFELGGHPSMGVGRNNFKGVIFGQPGAGKDMIKLSGIILIDISFSFLKKTPGQENTKAQPKQEEGESEAMEVWDAGEVAPEIALGGWAGESRKEEEELVEVVKEDPGLGNGCILKQTPVQNEGQHVTDFQRDVESVAWNAK</sequence>
<evidence type="ECO:0000313" key="3">
    <source>
        <dbReference type="Proteomes" id="UP001142489"/>
    </source>
</evidence>
<name>A0A9Q0XSS5_9SAUR</name>
<keyword evidence="3" id="KW-1185">Reference proteome</keyword>
<evidence type="ECO:0000256" key="1">
    <source>
        <dbReference type="SAM" id="MobiDB-lite"/>
    </source>
</evidence>
<dbReference type="AlphaFoldDB" id="A0A9Q0XSS5"/>
<evidence type="ECO:0000313" key="2">
    <source>
        <dbReference type="EMBL" id="KAJ7324410.1"/>
    </source>
</evidence>
<gene>
    <name evidence="2" type="ORF">JRQ81_017430</name>
</gene>
<reference evidence="2" key="1">
    <citation type="journal article" date="2023" name="DNA Res.">
        <title>Chromosome-level genome assembly of Phrynocephalus forsythii using third-generation DNA sequencing and Hi-C analysis.</title>
        <authorList>
            <person name="Qi Y."/>
            <person name="Zhao W."/>
            <person name="Zhao Y."/>
            <person name="Niu C."/>
            <person name="Cao S."/>
            <person name="Zhang Y."/>
        </authorList>
    </citation>
    <scope>NUCLEOTIDE SEQUENCE</scope>
    <source>
        <tissue evidence="2">Muscle</tissue>
    </source>
</reference>